<dbReference type="EMBL" id="AP018248">
    <property type="protein sequence ID" value="BAZ02713.1"/>
    <property type="molecule type" value="Genomic_DNA"/>
</dbReference>
<dbReference type="AlphaFoldDB" id="A0A1Z4NAF3"/>
<dbReference type="KEGG" id="ttq:NIES37_67260"/>
<accession>A0A1Z4NAF3</accession>
<evidence type="ECO:0000313" key="1">
    <source>
        <dbReference type="EMBL" id="BAZ02713.1"/>
    </source>
</evidence>
<gene>
    <name evidence="1" type="ORF">NIES37_67260</name>
</gene>
<name>A0A1Z4NAF3_9CYAN</name>
<evidence type="ECO:0000313" key="2">
    <source>
        <dbReference type="Proteomes" id="UP000218785"/>
    </source>
</evidence>
<sequence>MDCKALIYDAVRKQAILHRRHFVNAPIYPHSLVKWDISQQPRIIGQIELPYDFESVPSIVLLPDGERFAVAPSEVTPEFGIEIRRWDDFSVLQRVDLPHAPYEENSQEDEYYGHGKCTHISWLGLTPCQGYLLVGEGWGDIYLVNLESGEQIRWLRRWRDYNAAFAIDPQMQFLIVNSVDMDESHQFYRIDSMLEDKLTYLGEYSGGVRCHRGGLSFSPDGQHLAYTAYRYQGVDLLSFRLERSILSTLSPQTQEPLHEIWKKWEKSSQYRAKMWGQFFRLYHDHDGLNPWQSNIVWLDNNRLLCGVGQILAVLSAQTGEIIKTYDVDAVVNTLVFDYTSFQAIVATKQGIKVVAIA</sequence>
<proteinExistence type="predicted"/>
<dbReference type="Proteomes" id="UP000218785">
    <property type="component" value="Chromosome"/>
</dbReference>
<dbReference type="Gene3D" id="2.130.10.10">
    <property type="entry name" value="YVTN repeat-like/Quinoprotein amine dehydrogenase"/>
    <property type="match status" value="1"/>
</dbReference>
<protein>
    <submittedName>
        <fullName evidence="1">Uncharacterized protein</fullName>
    </submittedName>
</protein>
<organism evidence="1 2">
    <name type="scientific">Tolypothrix tenuis PCC 7101</name>
    <dbReference type="NCBI Taxonomy" id="231146"/>
    <lineage>
        <taxon>Bacteria</taxon>
        <taxon>Bacillati</taxon>
        <taxon>Cyanobacteriota</taxon>
        <taxon>Cyanophyceae</taxon>
        <taxon>Nostocales</taxon>
        <taxon>Tolypothrichaceae</taxon>
        <taxon>Tolypothrix</taxon>
    </lineage>
</organism>
<dbReference type="SUPFAM" id="SSF82171">
    <property type="entry name" value="DPP6 N-terminal domain-like"/>
    <property type="match status" value="1"/>
</dbReference>
<keyword evidence="2" id="KW-1185">Reference proteome</keyword>
<dbReference type="InterPro" id="IPR015943">
    <property type="entry name" value="WD40/YVTN_repeat-like_dom_sf"/>
</dbReference>
<reference evidence="1 2" key="1">
    <citation type="submission" date="2017-06" db="EMBL/GenBank/DDBJ databases">
        <title>Genome sequencing of cyanobaciteial culture collection at National Institute for Environmental Studies (NIES).</title>
        <authorList>
            <person name="Hirose Y."/>
            <person name="Shimura Y."/>
            <person name="Fujisawa T."/>
            <person name="Nakamura Y."/>
            <person name="Kawachi M."/>
        </authorList>
    </citation>
    <scope>NUCLEOTIDE SEQUENCE [LARGE SCALE GENOMIC DNA]</scope>
    <source>
        <strain evidence="1 2">NIES-37</strain>
    </source>
</reference>